<keyword evidence="2" id="KW-0663">Pyridoxal phosphate</keyword>
<dbReference type="InterPro" id="IPR050147">
    <property type="entry name" value="Ser/Thr_Dehydratase"/>
</dbReference>
<name>A0A8J3ECU8_9PROT</name>
<keyword evidence="3" id="KW-0456">Lyase</keyword>
<dbReference type="InterPro" id="IPR036052">
    <property type="entry name" value="TrpB-like_PALP_sf"/>
</dbReference>
<keyword evidence="6" id="KW-1185">Reference proteome</keyword>
<accession>A0A8J3ECU8</accession>
<comment type="cofactor">
    <cofactor evidence="1">
        <name>pyridoxal 5'-phosphate</name>
        <dbReference type="ChEBI" id="CHEBI:597326"/>
    </cofactor>
</comment>
<dbReference type="EMBL" id="BMKS01000020">
    <property type="protein sequence ID" value="GGG49764.1"/>
    <property type="molecule type" value="Genomic_DNA"/>
</dbReference>
<dbReference type="InterPro" id="IPR000634">
    <property type="entry name" value="Ser/Thr_deHydtase_PyrdxlP-BS"/>
</dbReference>
<dbReference type="AlphaFoldDB" id="A0A8J3ECU8"/>
<proteinExistence type="predicted"/>
<evidence type="ECO:0000256" key="2">
    <source>
        <dbReference type="ARBA" id="ARBA00022898"/>
    </source>
</evidence>
<dbReference type="GO" id="GO:0006567">
    <property type="term" value="P:L-threonine catabolic process"/>
    <property type="evidence" value="ECO:0007669"/>
    <property type="project" value="TreeGrafter"/>
</dbReference>
<dbReference type="Proteomes" id="UP000597507">
    <property type="component" value="Unassembled WGS sequence"/>
</dbReference>
<evidence type="ECO:0000313" key="6">
    <source>
        <dbReference type="Proteomes" id="UP000597507"/>
    </source>
</evidence>
<sequence length="386" mass="40455">MRAASDLPAAMTTPPAAYLDPRTGRTWPLDPPRWCGDGRAPLLLTPLPGLRRDAIRRERRSLWRYAAALPFAPEDPISLGEGCTPLVPRRVAGATALLKCEWFMPTGSFKDRGASVMLSLLRAQGVREVLEDSSGNGGAAVAAYAAAGGMRAKILVPAGTSPAKTVQARASGAAIELVPGSRQDCAEEALRQAERIFYASHNWHPFFLHGTKTLAYELWEDLGFRAPDNVIVPCGAGSNVLGCGIGFEELKRAGEIARPPRIFAAQPENCAPIARAFLGAPAAAPAPTIAEGTAIARPIRLPEVLQVLRDTGGGAVMLNEAEIGAATLDLARGGVYVEPTSAQAAAAFAKLLASGAIRAEETTVVVLTGTGLKATPRIAELMGVSL</sequence>
<dbReference type="GO" id="GO:0004794">
    <property type="term" value="F:threonine deaminase activity"/>
    <property type="evidence" value="ECO:0007669"/>
    <property type="project" value="TreeGrafter"/>
</dbReference>
<feature type="domain" description="Tryptophan synthase beta chain-like PALP" evidence="4">
    <location>
        <begin position="77"/>
        <end position="369"/>
    </location>
</feature>
<organism evidence="5 6">
    <name type="scientific">Caldovatus sediminis</name>
    <dbReference type="NCBI Taxonomy" id="2041189"/>
    <lineage>
        <taxon>Bacteria</taxon>
        <taxon>Pseudomonadati</taxon>
        <taxon>Pseudomonadota</taxon>
        <taxon>Alphaproteobacteria</taxon>
        <taxon>Acetobacterales</taxon>
        <taxon>Roseomonadaceae</taxon>
        <taxon>Caldovatus</taxon>
    </lineage>
</organism>
<evidence type="ECO:0000313" key="5">
    <source>
        <dbReference type="EMBL" id="GGG49764.1"/>
    </source>
</evidence>
<dbReference type="Pfam" id="PF00291">
    <property type="entry name" value="PALP"/>
    <property type="match status" value="1"/>
</dbReference>
<protein>
    <submittedName>
        <fullName evidence="5">Threonine synthase</fullName>
    </submittedName>
</protein>
<gene>
    <name evidence="5" type="primary">thrC</name>
    <name evidence="5" type="ORF">GCM10010964_41310</name>
</gene>
<evidence type="ECO:0000256" key="3">
    <source>
        <dbReference type="ARBA" id="ARBA00023239"/>
    </source>
</evidence>
<evidence type="ECO:0000259" key="4">
    <source>
        <dbReference type="Pfam" id="PF00291"/>
    </source>
</evidence>
<dbReference type="GO" id="GO:0003941">
    <property type="term" value="F:L-serine ammonia-lyase activity"/>
    <property type="evidence" value="ECO:0007669"/>
    <property type="project" value="TreeGrafter"/>
</dbReference>
<dbReference type="Gene3D" id="3.40.50.1100">
    <property type="match status" value="2"/>
</dbReference>
<dbReference type="GO" id="GO:0030170">
    <property type="term" value="F:pyridoxal phosphate binding"/>
    <property type="evidence" value="ECO:0007669"/>
    <property type="project" value="InterPro"/>
</dbReference>
<dbReference type="PANTHER" id="PTHR48078">
    <property type="entry name" value="THREONINE DEHYDRATASE, MITOCHONDRIAL-RELATED"/>
    <property type="match status" value="1"/>
</dbReference>
<dbReference type="GO" id="GO:0006565">
    <property type="term" value="P:L-serine catabolic process"/>
    <property type="evidence" value="ECO:0007669"/>
    <property type="project" value="TreeGrafter"/>
</dbReference>
<reference evidence="5 6" key="1">
    <citation type="journal article" date="2014" name="Int. J. Syst. Evol. Microbiol.">
        <title>Complete genome sequence of Corynebacterium casei LMG S-19264T (=DSM 44701T), isolated from a smear-ripened cheese.</title>
        <authorList>
            <consortium name="US DOE Joint Genome Institute (JGI-PGF)"/>
            <person name="Walter F."/>
            <person name="Albersmeier A."/>
            <person name="Kalinowski J."/>
            <person name="Ruckert C."/>
        </authorList>
    </citation>
    <scope>NUCLEOTIDE SEQUENCE [LARGE SCALE GENOMIC DNA]</scope>
    <source>
        <strain evidence="5 6">CGMCC 1.16330</strain>
    </source>
</reference>
<dbReference type="PANTHER" id="PTHR48078:SF6">
    <property type="entry name" value="L-THREONINE DEHYDRATASE CATABOLIC TDCB"/>
    <property type="match status" value="1"/>
</dbReference>
<evidence type="ECO:0000256" key="1">
    <source>
        <dbReference type="ARBA" id="ARBA00001933"/>
    </source>
</evidence>
<comment type="caution">
    <text evidence="5">The sequence shown here is derived from an EMBL/GenBank/DDBJ whole genome shotgun (WGS) entry which is preliminary data.</text>
</comment>
<dbReference type="GO" id="GO:0009097">
    <property type="term" value="P:isoleucine biosynthetic process"/>
    <property type="evidence" value="ECO:0007669"/>
    <property type="project" value="TreeGrafter"/>
</dbReference>
<dbReference type="SUPFAM" id="SSF53686">
    <property type="entry name" value="Tryptophan synthase beta subunit-like PLP-dependent enzymes"/>
    <property type="match status" value="1"/>
</dbReference>
<dbReference type="InterPro" id="IPR001926">
    <property type="entry name" value="TrpB-like_PALP"/>
</dbReference>
<dbReference type="PROSITE" id="PS00165">
    <property type="entry name" value="DEHYDRATASE_SER_THR"/>
    <property type="match status" value="1"/>
</dbReference>